<keyword evidence="3" id="KW-1185">Reference proteome</keyword>
<sequence>MGKLRPDDEDPCANFNAAATATPPPSETKDGKKKLGVYFPLPEIVPAAPKGTWRFLSQNNKLTLVVLGKEGGGHFP</sequence>
<name>A0AAD7QKY6_9ASCO</name>
<dbReference type="RefSeq" id="XP_056040640.1">
    <property type="nucleotide sequence ID" value="XM_056190231.1"/>
</dbReference>
<dbReference type="Gene3D" id="3.30.420.40">
    <property type="match status" value="1"/>
</dbReference>
<feature type="region of interest" description="Disordered" evidence="1">
    <location>
        <begin position="1"/>
        <end position="33"/>
    </location>
</feature>
<proteinExistence type="predicted"/>
<protein>
    <submittedName>
        <fullName evidence="2">Uncharacterized protein</fullName>
    </submittedName>
</protein>
<comment type="caution">
    <text evidence="2">The sequence shown here is derived from an EMBL/GenBank/DDBJ whole genome shotgun (WGS) entry which is preliminary data.</text>
</comment>
<evidence type="ECO:0000313" key="2">
    <source>
        <dbReference type="EMBL" id="KAJ8097190.1"/>
    </source>
</evidence>
<evidence type="ECO:0000256" key="1">
    <source>
        <dbReference type="SAM" id="MobiDB-lite"/>
    </source>
</evidence>
<dbReference type="Proteomes" id="UP001217417">
    <property type="component" value="Unassembled WGS sequence"/>
</dbReference>
<dbReference type="GeneID" id="80885397"/>
<evidence type="ECO:0000313" key="3">
    <source>
        <dbReference type="Proteomes" id="UP001217417"/>
    </source>
</evidence>
<organism evidence="2 3">
    <name type="scientific">Lipomyces tetrasporus</name>
    <dbReference type="NCBI Taxonomy" id="54092"/>
    <lineage>
        <taxon>Eukaryota</taxon>
        <taxon>Fungi</taxon>
        <taxon>Dikarya</taxon>
        <taxon>Ascomycota</taxon>
        <taxon>Saccharomycotina</taxon>
        <taxon>Lipomycetes</taxon>
        <taxon>Lipomycetales</taxon>
        <taxon>Lipomycetaceae</taxon>
        <taxon>Lipomyces</taxon>
    </lineage>
</organism>
<accession>A0AAD7QKY6</accession>
<reference evidence="2" key="1">
    <citation type="submission" date="2023-03" db="EMBL/GenBank/DDBJ databases">
        <title>Near-Complete genome sequence of Lipomyces tetrasporous NRRL Y-64009, an oleaginous yeast capable of growing on lignocellulosic hydrolysates.</title>
        <authorList>
            <consortium name="Lawrence Berkeley National Laboratory"/>
            <person name="Jagtap S.S."/>
            <person name="Liu J.-J."/>
            <person name="Walukiewicz H.E."/>
            <person name="Pangilinan J."/>
            <person name="Lipzen A."/>
            <person name="Ahrendt S."/>
            <person name="Koriabine M."/>
            <person name="Cobaugh K."/>
            <person name="Salamov A."/>
            <person name="Yoshinaga Y."/>
            <person name="Ng V."/>
            <person name="Daum C."/>
            <person name="Grigoriev I.V."/>
            <person name="Slininger P.J."/>
            <person name="Dien B.S."/>
            <person name="Jin Y.-S."/>
            <person name="Rao C.V."/>
        </authorList>
    </citation>
    <scope>NUCLEOTIDE SEQUENCE</scope>
    <source>
        <strain evidence="2">NRRL Y-64009</strain>
    </source>
</reference>
<dbReference type="EMBL" id="JARPMG010000012">
    <property type="protein sequence ID" value="KAJ8097190.1"/>
    <property type="molecule type" value="Genomic_DNA"/>
</dbReference>
<gene>
    <name evidence="2" type="ORF">POJ06DRAFT_286631</name>
</gene>
<dbReference type="AlphaFoldDB" id="A0AAD7QKY6"/>